<dbReference type="eggNOG" id="ENOG502Z9CE">
    <property type="taxonomic scope" value="Bacteria"/>
</dbReference>
<dbReference type="KEGG" id="ecas:ECBG_01628"/>
<sequence length="441" mass="51486">MESLFHIDALLQGNIYFSRDKVVDSLQNHLSSLGVTLNGLEYADEYEEEIKTLRMLVQSILRQLEKKGWLRVNLEEGFTQQVSFPSYVNSFIQILREINSNQSASYSSCVFSTYSALKTGLEDPSNLLEALESAWTSTKGLQRAIQNAYFDLSEMYTQIVDDLSTSEMLSQHFDIYKQEIIDQVLFPLKTRDSLPRFKNTILTLITKYNSDEVIELLITQNLKNQIQSISGFELEAEKQVLTYLNGIADFYRDVSFLIDKIDNKKNEYTEKSIGKIQYRLRSDFQLKDKIDRLIHQIKADKDTQTYDLANIVEFQLIDQESLFEPRKKKEDISNKTRKKIEVFKKKEDGFEQEQYQLLKKLANPRYSSKKVDQFILELLKEKETISTLDYKISSYEVFILTIMGAIRGYEENGSGYIVAIKKEYVRNGYYKLPKLIFKKEN</sequence>
<gene>
    <name evidence="1" type="ORF">ECBG_01628</name>
</gene>
<name>C9AA48_ENTCA</name>
<evidence type="ECO:0000313" key="2">
    <source>
        <dbReference type="Proteomes" id="UP000012675"/>
    </source>
</evidence>
<evidence type="ECO:0000313" key="1">
    <source>
        <dbReference type="EMBL" id="EEV39359.2"/>
    </source>
</evidence>
<protein>
    <submittedName>
        <fullName evidence="1">Uncharacterized protein</fullName>
    </submittedName>
</protein>
<dbReference type="HOGENOM" id="CLU_045653_1_0_9"/>
<dbReference type="EMBL" id="CP004856">
    <property type="protein sequence ID" value="EEV39359.2"/>
    <property type="molecule type" value="Genomic_DNA"/>
</dbReference>
<reference evidence="1 2" key="1">
    <citation type="submission" date="2009-02" db="EMBL/GenBank/DDBJ databases">
        <authorList>
            <consortium name="The Broad Institute Genome Sequencing Platform"/>
            <person name="Feldgarden M."/>
            <person name="Young S.K."/>
            <person name="Kodira C.D."/>
            <person name="Zeng Q."/>
            <person name="Koehrsen M."/>
            <person name="Alvarado L."/>
            <person name="Berlin A."/>
            <person name="Borenstein D."/>
            <person name="Chen Z."/>
            <person name="Engels R."/>
            <person name="Freedman E."/>
            <person name="Gellesch M."/>
            <person name="Goldberg J."/>
            <person name="Griggs A."/>
            <person name="Gujja S."/>
            <person name="Heiman D."/>
            <person name="Hepburn T."/>
            <person name="Howarth C."/>
            <person name="Jen D."/>
            <person name="Larson L."/>
            <person name="Lewis B."/>
            <person name="Mehta T."/>
            <person name="Park D."/>
            <person name="Pearson M."/>
            <person name="Roberts A."/>
            <person name="Saif S."/>
            <person name="Shea T."/>
            <person name="Shenoy N."/>
            <person name="Sisk P."/>
            <person name="Stolte C."/>
            <person name="Sykes S."/>
            <person name="Walk T."/>
            <person name="White J."/>
            <person name="Yandava C."/>
            <person name="Gilmore M."/>
            <person name="Manson J."/>
            <person name="Palmer K."/>
            <person name="Carniol K."/>
            <person name="Lander E."/>
            <person name="Nusbaum C."/>
            <person name="Galagan J."/>
            <person name="Birren B."/>
        </authorList>
    </citation>
    <scope>NUCLEOTIDE SEQUENCE [LARGE SCALE GENOMIC DNA]</scope>
    <source>
        <strain evidence="1 2">EC20</strain>
    </source>
</reference>
<dbReference type="Pfam" id="PF18982">
    <property type="entry name" value="JetA"/>
    <property type="match status" value="1"/>
</dbReference>
<accession>C9AA48</accession>
<dbReference type="Proteomes" id="UP000012675">
    <property type="component" value="Chromosome"/>
</dbReference>
<keyword evidence="2" id="KW-1185">Reference proteome</keyword>
<dbReference type="InterPro" id="IPR043773">
    <property type="entry name" value="JetA"/>
</dbReference>
<dbReference type="AlphaFoldDB" id="C9AA48"/>
<organism evidence="1 2">
    <name type="scientific">Enterococcus casseliflavus EC20</name>
    <dbReference type="NCBI Taxonomy" id="565655"/>
    <lineage>
        <taxon>Bacteria</taxon>
        <taxon>Bacillati</taxon>
        <taxon>Bacillota</taxon>
        <taxon>Bacilli</taxon>
        <taxon>Lactobacillales</taxon>
        <taxon>Enterococcaceae</taxon>
        <taxon>Enterococcus</taxon>
    </lineage>
</organism>
<proteinExistence type="predicted"/>
<reference evidence="1 2" key="2">
    <citation type="submission" date="2013-03" db="EMBL/GenBank/DDBJ databases">
        <title>The Genome Sequence of Enterococcus casseliflavus EC20 (899205).</title>
        <authorList>
            <consortium name="The Broad Institute Genomics Platform"/>
            <consortium name="The Broad Institute Genome Sequencing Center for Infectious Disease"/>
            <person name="Russ C."/>
            <person name="Feldgarden M."/>
            <person name="Gilmore M."/>
            <person name="Manson J."/>
            <person name="Palmer K."/>
            <person name="Carniol K."/>
            <person name="Walker B."/>
            <person name="Young S.K."/>
            <person name="Zeng Q."/>
            <person name="Gargeya S."/>
            <person name="Fitzgerald M."/>
            <person name="Haas B."/>
            <person name="Abouelleil A."/>
            <person name="Allen A.W."/>
            <person name="Alvarado L."/>
            <person name="Arachchi H.M."/>
            <person name="Berlin A.M."/>
            <person name="Chapman S.B."/>
            <person name="Gainer-Dewar J."/>
            <person name="Goldberg J."/>
            <person name="Griggs A."/>
            <person name="Gujja S."/>
            <person name="Hansen M."/>
            <person name="Howarth C."/>
            <person name="Imamovic A."/>
            <person name="Ireland A."/>
            <person name="Larimer J."/>
            <person name="McCowan C."/>
            <person name="Murphy C."/>
            <person name="Pearson M."/>
            <person name="Poon T.W."/>
            <person name="Priest M."/>
            <person name="Roberts A."/>
            <person name="Saif S."/>
            <person name="Shea T."/>
            <person name="Sisk P."/>
            <person name="Sykes S."/>
            <person name="Wortman J."/>
            <person name="Nusbaum C."/>
            <person name="Birren B."/>
        </authorList>
    </citation>
    <scope>NUCLEOTIDE SEQUENCE [LARGE SCALE GENOMIC DNA]</scope>
    <source>
        <strain evidence="1 2">EC20</strain>
    </source>
</reference>